<dbReference type="EMBL" id="CALNXJ010000005">
    <property type="protein sequence ID" value="CAH3039769.1"/>
    <property type="molecule type" value="Genomic_DNA"/>
</dbReference>
<reference evidence="2 3" key="1">
    <citation type="submission" date="2022-05" db="EMBL/GenBank/DDBJ databases">
        <authorList>
            <consortium name="Genoscope - CEA"/>
            <person name="William W."/>
        </authorList>
    </citation>
    <scope>NUCLEOTIDE SEQUENCE [LARGE SCALE GENOMIC DNA]</scope>
</reference>
<keyword evidence="3" id="KW-1185">Reference proteome</keyword>
<feature type="region of interest" description="Disordered" evidence="1">
    <location>
        <begin position="27"/>
        <end position="64"/>
    </location>
</feature>
<evidence type="ECO:0000256" key="1">
    <source>
        <dbReference type="SAM" id="MobiDB-lite"/>
    </source>
</evidence>
<comment type="caution">
    <text evidence="2">The sequence shown here is derived from an EMBL/GenBank/DDBJ whole genome shotgun (WGS) entry which is preliminary data.</text>
</comment>
<proteinExistence type="predicted"/>
<name>A0AAU9VWC0_9CNID</name>
<evidence type="ECO:0000313" key="3">
    <source>
        <dbReference type="Proteomes" id="UP001159428"/>
    </source>
</evidence>
<protein>
    <submittedName>
        <fullName evidence="2">Uncharacterized protein</fullName>
    </submittedName>
</protein>
<organism evidence="2 3">
    <name type="scientific">Pocillopora meandrina</name>
    <dbReference type="NCBI Taxonomy" id="46732"/>
    <lineage>
        <taxon>Eukaryota</taxon>
        <taxon>Metazoa</taxon>
        <taxon>Cnidaria</taxon>
        <taxon>Anthozoa</taxon>
        <taxon>Hexacorallia</taxon>
        <taxon>Scleractinia</taxon>
        <taxon>Astrocoeniina</taxon>
        <taxon>Pocilloporidae</taxon>
        <taxon>Pocillopora</taxon>
    </lineage>
</organism>
<dbReference type="AlphaFoldDB" id="A0AAU9VWC0"/>
<gene>
    <name evidence="2" type="ORF">PMEA_00026367</name>
</gene>
<dbReference type="Proteomes" id="UP001159428">
    <property type="component" value="Unassembled WGS sequence"/>
</dbReference>
<sequence>MRTAKAMNTTLSVDAGTTADSHVQNTLTSFSTSRKSQPESVLQSRPSADLNTTQSKASNHTAGVPNRTLSINLSYTTSPLIFANSGAATTQVLYFTGNHLTKESSSLLVAPSTTAQTSFTPVNGITPTQQKSSSSRVLQIQSSSQSGQGNIDAGTTAVSHVQNTLISFSTSCKSQPQSILQSTPSADLNATQSKASSYTTGIPNRKLSINSSYATSTMIFSNTGATSTQAVYSTSDHLTKESSSPLAAPLTTAQASSPSVNGITPTQLKSPSLGVLQRPLSSRSGQTIQLLSTTLNRKLSINSSYGTSPIIFTNSGSATTQAMYFRSDHPTKDSSLLLVAPTTTASSTKLTSTISVSVSLNWTDWSVDSSDCQRHCSNVGGTVTASRHCYSHTVTFKESICTKYRTLTQVFKCGQPHCPISGTTLLGLSISTVVVGTLLHMLPNFFGG</sequence>
<evidence type="ECO:0000313" key="2">
    <source>
        <dbReference type="EMBL" id="CAH3039769.1"/>
    </source>
</evidence>
<accession>A0AAU9VWC0</accession>